<dbReference type="NCBIfam" id="TIGR01806">
    <property type="entry name" value="CM_mono2"/>
    <property type="match status" value="1"/>
</dbReference>
<dbReference type="Gene3D" id="1.20.59.10">
    <property type="entry name" value="Chorismate mutase"/>
    <property type="match status" value="1"/>
</dbReference>
<dbReference type="EMBL" id="AP018933">
    <property type="protein sequence ID" value="BBG31212.1"/>
    <property type="molecule type" value="Genomic_DNA"/>
</dbReference>
<feature type="signal peptide" evidence="5">
    <location>
        <begin position="1"/>
        <end position="24"/>
    </location>
</feature>
<protein>
    <recommendedName>
        <fullName evidence="2">chorismate mutase</fullName>
        <ecNumber evidence="2">5.4.99.5</ecNumber>
    </recommendedName>
</protein>
<evidence type="ECO:0000256" key="5">
    <source>
        <dbReference type="SAM" id="SignalP"/>
    </source>
</evidence>
<dbReference type="InterPro" id="IPR036263">
    <property type="entry name" value="Chorismate_II_sf"/>
</dbReference>
<feature type="domain" description="Chorismate mutase" evidence="6">
    <location>
        <begin position="40"/>
        <end position="110"/>
    </location>
</feature>
<dbReference type="Pfam" id="PF01817">
    <property type="entry name" value="CM_2"/>
    <property type="match status" value="1"/>
</dbReference>
<dbReference type="EC" id="5.4.99.5" evidence="2"/>
<proteinExistence type="predicted"/>
<dbReference type="STRING" id="1123510.GCA_000620025_02106"/>
<evidence type="ECO:0000313" key="7">
    <source>
        <dbReference type="EMBL" id="BBG31212.1"/>
    </source>
</evidence>
<dbReference type="GO" id="GO:0046417">
    <property type="term" value="P:chorismate metabolic process"/>
    <property type="evidence" value="ECO:0007669"/>
    <property type="project" value="InterPro"/>
</dbReference>
<accession>A0A348HHW0</accession>
<dbReference type="InterPro" id="IPR002701">
    <property type="entry name" value="CM_II_prokaryot"/>
</dbReference>
<keyword evidence="3 5" id="KW-0732">Signal</keyword>
<dbReference type="AlphaFoldDB" id="A0A348HHW0"/>
<dbReference type="GO" id="GO:0004106">
    <property type="term" value="F:chorismate mutase activity"/>
    <property type="evidence" value="ECO:0007669"/>
    <property type="project" value="UniProtKB-EC"/>
</dbReference>
<sequence>MTMTLRSSLLPFAAVLFALPAAHASSLSSATSQPPALEPLIQSIIECNAIADQVALGKWNGHTPVFDPAREQQLLESVRHKAHRYQLRPDDAALFQLGQMEANRLIQYQLLDRWHREGKVPPTQRISLNELRHQLDTLQDNQLEALARIEPLRHQNDCAETVSRTAQRMARQSTLDNEHRIALTRSLGDICQSPAGA</sequence>
<comment type="pathway">
    <text evidence="1">Metabolic intermediate biosynthesis; prephenate biosynthesis; prephenate from chorismate: step 1/1.</text>
</comment>
<dbReference type="OrthoDB" id="8445094at2"/>
<dbReference type="PANTHER" id="PTHR38041:SF2">
    <property type="entry name" value="SECRETED CHORISMATE MUTASE"/>
    <property type="match status" value="1"/>
</dbReference>
<feature type="chain" id="PRO_5016566839" description="chorismate mutase" evidence="5">
    <location>
        <begin position="25"/>
        <end position="197"/>
    </location>
</feature>
<dbReference type="PANTHER" id="PTHR38041">
    <property type="entry name" value="CHORISMATE MUTASE"/>
    <property type="match status" value="1"/>
</dbReference>
<dbReference type="NCBIfam" id="NF006741">
    <property type="entry name" value="PRK09269.1"/>
    <property type="match status" value="1"/>
</dbReference>
<evidence type="ECO:0000313" key="8">
    <source>
        <dbReference type="Proteomes" id="UP000267342"/>
    </source>
</evidence>
<dbReference type="Proteomes" id="UP000267342">
    <property type="component" value="Chromosome"/>
</dbReference>
<evidence type="ECO:0000256" key="3">
    <source>
        <dbReference type="ARBA" id="ARBA00022729"/>
    </source>
</evidence>
<dbReference type="SMART" id="SM00830">
    <property type="entry name" value="CM_2"/>
    <property type="match status" value="1"/>
</dbReference>
<reference evidence="7 8" key="1">
    <citation type="submission" date="2018-09" db="EMBL/GenBank/DDBJ databases">
        <title>Zymobacter palmae IAM14233 (=T109) whole genome analysis.</title>
        <authorList>
            <person name="Yanase H."/>
        </authorList>
    </citation>
    <scope>NUCLEOTIDE SEQUENCE [LARGE SCALE GENOMIC DNA]</scope>
    <source>
        <strain evidence="7 8">IAM14233</strain>
    </source>
</reference>
<keyword evidence="4" id="KW-0413">Isomerase</keyword>
<dbReference type="GO" id="GO:0009697">
    <property type="term" value="P:salicylic acid biosynthetic process"/>
    <property type="evidence" value="ECO:0007669"/>
    <property type="project" value="TreeGrafter"/>
</dbReference>
<dbReference type="InterPro" id="IPR036979">
    <property type="entry name" value="CM_dom_sf"/>
</dbReference>
<evidence type="ECO:0000256" key="4">
    <source>
        <dbReference type="ARBA" id="ARBA00023235"/>
    </source>
</evidence>
<evidence type="ECO:0000256" key="1">
    <source>
        <dbReference type="ARBA" id="ARBA00004817"/>
    </source>
</evidence>
<evidence type="ECO:0000259" key="6">
    <source>
        <dbReference type="SMART" id="SM00830"/>
    </source>
</evidence>
<name>A0A348HHW0_9GAMM</name>
<gene>
    <name evidence="7" type="ORF">ZBT109_2482</name>
</gene>
<evidence type="ECO:0000256" key="2">
    <source>
        <dbReference type="ARBA" id="ARBA00012404"/>
    </source>
</evidence>
<dbReference type="InterPro" id="IPR008240">
    <property type="entry name" value="Chorismate_mutase_periplasmic"/>
</dbReference>
<dbReference type="KEGG" id="zpl:ZBT109_2482"/>
<dbReference type="InterPro" id="IPR051331">
    <property type="entry name" value="Chorismate_mutase-related"/>
</dbReference>
<dbReference type="UniPathway" id="UPA00120">
    <property type="reaction ID" value="UER00203"/>
</dbReference>
<organism evidence="7 8">
    <name type="scientific">Zymobacter palmae</name>
    <dbReference type="NCBI Taxonomy" id="33074"/>
    <lineage>
        <taxon>Bacteria</taxon>
        <taxon>Pseudomonadati</taxon>
        <taxon>Pseudomonadota</taxon>
        <taxon>Gammaproteobacteria</taxon>
        <taxon>Oceanospirillales</taxon>
        <taxon>Halomonadaceae</taxon>
        <taxon>Zymobacter group</taxon>
        <taxon>Zymobacter</taxon>
    </lineage>
</organism>
<dbReference type="SUPFAM" id="SSF48600">
    <property type="entry name" value="Chorismate mutase II"/>
    <property type="match status" value="1"/>
</dbReference>
<keyword evidence="8" id="KW-1185">Reference proteome</keyword>